<dbReference type="InterPro" id="IPR020806">
    <property type="entry name" value="PKS_PP-bd"/>
</dbReference>
<dbReference type="eggNOG" id="COG1020">
    <property type="taxonomic scope" value="Bacteria"/>
</dbReference>
<dbReference type="Pfam" id="PF00550">
    <property type="entry name" value="PP-binding"/>
    <property type="match status" value="1"/>
</dbReference>
<dbReference type="NCBIfam" id="TIGR01733">
    <property type="entry name" value="AA-adenyl-dom"/>
    <property type="match status" value="1"/>
</dbReference>
<dbReference type="AlphaFoldDB" id="W0F825"/>
<dbReference type="InterPro" id="IPR010071">
    <property type="entry name" value="AA_adenyl_dom"/>
</dbReference>
<reference evidence="4 5" key="1">
    <citation type="submission" date="2013-12" db="EMBL/GenBank/DDBJ databases">
        <authorList>
            <consortium name="DOE Joint Genome Institute"/>
            <person name="Eisen J."/>
            <person name="Huntemann M."/>
            <person name="Han J."/>
            <person name="Chen A."/>
            <person name="Kyrpides N."/>
            <person name="Mavromatis K."/>
            <person name="Markowitz V."/>
            <person name="Palaniappan K."/>
            <person name="Ivanova N."/>
            <person name="Schaumberg A."/>
            <person name="Pati A."/>
            <person name="Liolios K."/>
            <person name="Nordberg H.P."/>
            <person name="Cantor M.N."/>
            <person name="Hua S.X."/>
            <person name="Woyke T."/>
        </authorList>
    </citation>
    <scope>NUCLEOTIDE SEQUENCE [LARGE SCALE GENOMIC DNA]</scope>
    <source>
        <strain evidence="5">DSM 19437</strain>
    </source>
</reference>
<keyword evidence="2" id="KW-0597">Phosphoprotein</keyword>
<dbReference type="PROSITE" id="PS50075">
    <property type="entry name" value="CARRIER"/>
    <property type="match status" value="1"/>
</dbReference>
<proteinExistence type="predicted"/>
<dbReference type="InterPro" id="IPR001031">
    <property type="entry name" value="Thioesterase"/>
</dbReference>
<dbReference type="HOGENOM" id="CLU_000022_2_13_10"/>
<evidence type="ECO:0000259" key="3">
    <source>
        <dbReference type="PROSITE" id="PS50075"/>
    </source>
</evidence>
<dbReference type="Gene3D" id="3.40.50.980">
    <property type="match status" value="2"/>
</dbReference>
<dbReference type="GO" id="GO:0043041">
    <property type="term" value="P:amino acid activation for nonribosomal peptide biosynthetic process"/>
    <property type="evidence" value="ECO:0007669"/>
    <property type="project" value="TreeGrafter"/>
</dbReference>
<dbReference type="InterPro" id="IPR009081">
    <property type="entry name" value="PP-bd_ACP"/>
</dbReference>
<protein>
    <recommendedName>
        <fullName evidence="3">Carrier domain-containing protein</fullName>
    </recommendedName>
</protein>
<dbReference type="PANTHER" id="PTHR45527">
    <property type="entry name" value="NONRIBOSOMAL PEPTIDE SYNTHETASE"/>
    <property type="match status" value="1"/>
</dbReference>
<dbReference type="EMBL" id="CP007035">
    <property type="protein sequence ID" value="AHF17521.1"/>
    <property type="molecule type" value="Genomic_DNA"/>
</dbReference>
<feature type="domain" description="Carrier" evidence="3">
    <location>
        <begin position="515"/>
        <end position="590"/>
    </location>
</feature>
<dbReference type="Proteomes" id="UP000003586">
    <property type="component" value="Chromosome"/>
</dbReference>
<dbReference type="OrthoDB" id="4317020at2"/>
<keyword evidence="1" id="KW-0596">Phosphopantetheine</keyword>
<dbReference type="Pfam" id="PF00501">
    <property type="entry name" value="AMP-binding"/>
    <property type="match status" value="1"/>
</dbReference>
<dbReference type="GO" id="GO:0031177">
    <property type="term" value="F:phosphopantetheine binding"/>
    <property type="evidence" value="ECO:0007669"/>
    <property type="project" value="InterPro"/>
</dbReference>
<evidence type="ECO:0000256" key="2">
    <source>
        <dbReference type="ARBA" id="ARBA00022553"/>
    </source>
</evidence>
<dbReference type="RefSeq" id="WP_008584401.1">
    <property type="nucleotide sequence ID" value="NZ_CP007035.1"/>
</dbReference>
<evidence type="ECO:0000256" key="1">
    <source>
        <dbReference type="ARBA" id="ARBA00022450"/>
    </source>
</evidence>
<dbReference type="KEGG" id="nso:NIASO_09150"/>
<dbReference type="STRING" id="929713.NIASO_09150"/>
<dbReference type="SMART" id="SM00823">
    <property type="entry name" value="PKS_PP"/>
    <property type="match status" value="1"/>
</dbReference>
<dbReference type="Pfam" id="PF00975">
    <property type="entry name" value="Thioesterase"/>
    <property type="match status" value="1"/>
</dbReference>
<dbReference type="InterPro" id="IPR020845">
    <property type="entry name" value="AMP-binding_CS"/>
</dbReference>
<dbReference type="GO" id="GO:0005737">
    <property type="term" value="C:cytoplasm"/>
    <property type="evidence" value="ECO:0007669"/>
    <property type="project" value="TreeGrafter"/>
</dbReference>
<dbReference type="PROSITE" id="PS00455">
    <property type="entry name" value="AMP_BINDING"/>
    <property type="match status" value="1"/>
</dbReference>
<dbReference type="InterPro" id="IPR029058">
    <property type="entry name" value="AB_hydrolase_fold"/>
</dbReference>
<dbReference type="SUPFAM" id="SSF47336">
    <property type="entry name" value="ACP-like"/>
    <property type="match status" value="1"/>
</dbReference>
<evidence type="ECO:0000313" key="4">
    <source>
        <dbReference type="EMBL" id="AHF17521.1"/>
    </source>
</evidence>
<dbReference type="Gene3D" id="1.10.1200.10">
    <property type="entry name" value="ACP-like"/>
    <property type="match status" value="1"/>
</dbReference>
<dbReference type="FunFam" id="2.30.38.10:FF:000001">
    <property type="entry name" value="Non-ribosomal peptide synthetase PvdI"/>
    <property type="match status" value="1"/>
</dbReference>
<evidence type="ECO:0000313" key="5">
    <source>
        <dbReference type="Proteomes" id="UP000003586"/>
    </source>
</evidence>
<dbReference type="SUPFAM" id="SSF53474">
    <property type="entry name" value="alpha/beta-Hydrolases"/>
    <property type="match status" value="1"/>
</dbReference>
<dbReference type="Gene3D" id="3.40.50.1820">
    <property type="entry name" value="alpha/beta hydrolase"/>
    <property type="match status" value="1"/>
</dbReference>
<dbReference type="CDD" id="cd05930">
    <property type="entry name" value="A_NRPS"/>
    <property type="match status" value="1"/>
</dbReference>
<sequence length="859" mass="96545">MYSPEFYNSIHELITKQSQTLPNAIAIKHKKESITYQDLEISTNQINAFLHNKHITKGDVIAVVMDRSIPMAVCLLAILKAGATYLAIDPSLPIDRIRYLLADSSAKYVISSKKYEALSTGYTDKILFEDAWLNRGNYPEDFLPVARGCDDLIYIIYTSGSTGQPKGVGVSHKGLINLLLYRLKAPGVCKDDNMLGLSSMSFDIAQEELYLPLISGALLTIVDREITRDGSALLEIVRAEGITLMQATPYIWQMMLEAGWDTPLPLTIFCGGEAMTNELAGKLSDRCKEVWNMYGPTEATICTTVKKITDKNEPITIGKPIENARVYILDEHLTEVVPGAEGELYIGGAGVTKGYINRPELTAEKFIDDQFSTIPGEKMYRTGDLGRRLKNGDIQFLGRKDNQIKLRGNRIEKEEIEYQLKLQKNIKDAIVTVYEDGVKNARLMAYLTLKEPLKHDGIAALTSYCKGELKKILPEHMVPSNYEVIDAIPLLPSGKINLKALPRPNIQDAVAEYAAPDTELEKMLIAIWIKHIGIHNIGIHDNFFDLGGTSLIALKTKIQIEKLTNRRLSPSVLFKYPTIQQLAAAINSVTEEPYKSLVPIQPDGTRIPLYIVHGIGLNVLRFRNLALDLGADQPMYGLQAVTDQTESLDTIEAIASFYVEEIVRQNPTGPYIIGGYSIGGVIAYEMTRQLKKAGKAVKGLVIFDAAIQIPTHQYPLLKKILVKTYRQFPKLKFRVTSFINKPKENIAYIKALYSKKFTKGFYGIHDTYGLPDYMQHVIIKFKNAFNKYVIVPYDVTIDLFSSEKVYYLDDPKFLGWKKYARHGVNVYPVSSSHDTMFDTPHHLEIARVLQQRLDELNNQ</sequence>
<dbReference type="Gene3D" id="2.30.38.10">
    <property type="entry name" value="Luciferase, Domain 3"/>
    <property type="match status" value="1"/>
</dbReference>
<dbReference type="FunFam" id="3.40.50.980:FF:000001">
    <property type="entry name" value="Non-ribosomal peptide synthetase"/>
    <property type="match status" value="1"/>
</dbReference>
<dbReference type="SUPFAM" id="SSF56801">
    <property type="entry name" value="Acetyl-CoA synthetase-like"/>
    <property type="match status" value="1"/>
</dbReference>
<keyword evidence="5" id="KW-1185">Reference proteome</keyword>
<organism evidence="4 5">
    <name type="scientific">Niabella soli DSM 19437</name>
    <dbReference type="NCBI Taxonomy" id="929713"/>
    <lineage>
        <taxon>Bacteria</taxon>
        <taxon>Pseudomonadati</taxon>
        <taxon>Bacteroidota</taxon>
        <taxon>Chitinophagia</taxon>
        <taxon>Chitinophagales</taxon>
        <taxon>Chitinophagaceae</taxon>
        <taxon>Niabella</taxon>
    </lineage>
</organism>
<accession>W0F825</accession>
<dbReference type="Gene3D" id="3.30.300.30">
    <property type="match status" value="1"/>
</dbReference>
<gene>
    <name evidence="4" type="ORF">NIASO_09150</name>
</gene>
<name>W0F825_9BACT</name>
<dbReference type="GO" id="GO:0044550">
    <property type="term" value="P:secondary metabolite biosynthetic process"/>
    <property type="evidence" value="ECO:0007669"/>
    <property type="project" value="TreeGrafter"/>
</dbReference>
<dbReference type="PANTHER" id="PTHR45527:SF1">
    <property type="entry name" value="FATTY ACID SYNTHASE"/>
    <property type="match status" value="1"/>
</dbReference>
<dbReference type="InterPro" id="IPR036736">
    <property type="entry name" value="ACP-like_sf"/>
</dbReference>
<dbReference type="InterPro" id="IPR045851">
    <property type="entry name" value="AMP-bd_C_sf"/>
</dbReference>
<dbReference type="InterPro" id="IPR000873">
    <property type="entry name" value="AMP-dep_synth/lig_dom"/>
</dbReference>